<gene>
    <name evidence="2" type="ORF">OCTVUL_1B001864</name>
</gene>
<organism evidence="2 3">
    <name type="scientific">Octopus vulgaris</name>
    <name type="common">Common octopus</name>
    <dbReference type="NCBI Taxonomy" id="6645"/>
    <lineage>
        <taxon>Eukaryota</taxon>
        <taxon>Metazoa</taxon>
        <taxon>Spiralia</taxon>
        <taxon>Lophotrochozoa</taxon>
        <taxon>Mollusca</taxon>
        <taxon>Cephalopoda</taxon>
        <taxon>Coleoidea</taxon>
        <taxon>Octopodiformes</taxon>
        <taxon>Octopoda</taxon>
        <taxon>Incirrata</taxon>
        <taxon>Octopodidae</taxon>
        <taxon>Octopus</taxon>
    </lineage>
</organism>
<dbReference type="Proteomes" id="UP001162480">
    <property type="component" value="Chromosome 26"/>
</dbReference>
<reference evidence="2" key="1">
    <citation type="submission" date="2023-08" db="EMBL/GenBank/DDBJ databases">
        <authorList>
            <person name="Alioto T."/>
            <person name="Alioto T."/>
            <person name="Gomez Garrido J."/>
        </authorList>
    </citation>
    <scope>NUCLEOTIDE SEQUENCE</scope>
</reference>
<proteinExistence type="predicted"/>
<evidence type="ECO:0000313" key="3">
    <source>
        <dbReference type="Proteomes" id="UP001162480"/>
    </source>
</evidence>
<name>A0AA36BW75_OCTVU</name>
<accession>A0AA36BW75</accession>
<evidence type="ECO:0000256" key="1">
    <source>
        <dbReference type="SAM" id="MobiDB-lite"/>
    </source>
</evidence>
<feature type="region of interest" description="Disordered" evidence="1">
    <location>
        <begin position="1"/>
        <end position="41"/>
    </location>
</feature>
<evidence type="ECO:0000313" key="2">
    <source>
        <dbReference type="EMBL" id="CAI9741343.1"/>
    </source>
</evidence>
<dbReference type="AlphaFoldDB" id="A0AA36BW75"/>
<sequence length="98" mass="10664">MVALMLSSKTPLRPYGEGPLTRKGGKKSGHEAVHKQPGTGQVTYFNGIPNNGLVSKDSAKLDSNNEKKFVEIIAAVDVDMTQVLQCQWGRTRPSSCYV</sequence>
<protein>
    <submittedName>
        <fullName evidence="2">Uncharacterized protein</fullName>
    </submittedName>
</protein>
<keyword evidence="3" id="KW-1185">Reference proteome</keyword>
<dbReference type="EMBL" id="OX597839">
    <property type="protein sequence ID" value="CAI9741343.1"/>
    <property type="molecule type" value="Genomic_DNA"/>
</dbReference>